<reference evidence="1" key="1">
    <citation type="submission" date="2022-03" db="EMBL/GenBank/DDBJ databases">
        <authorList>
            <person name="Alioto T."/>
            <person name="Alioto T."/>
            <person name="Gomez Garrido J."/>
        </authorList>
    </citation>
    <scope>NUCLEOTIDE SEQUENCE</scope>
</reference>
<name>A0AAD1RY19_PELCU</name>
<protein>
    <submittedName>
        <fullName evidence="1">Uncharacterized protein</fullName>
    </submittedName>
</protein>
<organism evidence="1 2">
    <name type="scientific">Pelobates cultripes</name>
    <name type="common">Western spadefoot toad</name>
    <dbReference type="NCBI Taxonomy" id="61616"/>
    <lineage>
        <taxon>Eukaryota</taxon>
        <taxon>Metazoa</taxon>
        <taxon>Chordata</taxon>
        <taxon>Craniata</taxon>
        <taxon>Vertebrata</taxon>
        <taxon>Euteleostomi</taxon>
        <taxon>Amphibia</taxon>
        <taxon>Batrachia</taxon>
        <taxon>Anura</taxon>
        <taxon>Pelobatoidea</taxon>
        <taxon>Pelobatidae</taxon>
        <taxon>Pelobates</taxon>
    </lineage>
</organism>
<dbReference type="Proteomes" id="UP001295444">
    <property type="component" value="Chromosome 04"/>
</dbReference>
<feature type="non-terminal residue" evidence="1">
    <location>
        <position position="78"/>
    </location>
</feature>
<proteinExistence type="predicted"/>
<evidence type="ECO:0000313" key="1">
    <source>
        <dbReference type="EMBL" id="CAH2283387.1"/>
    </source>
</evidence>
<evidence type="ECO:0000313" key="2">
    <source>
        <dbReference type="Proteomes" id="UP001295444"/>
    </source>
</evidence>
<sequence length="78" mass="8900">MEGWYTQFKRSTSKELLGICGGTASNKAKWVIISELMELDQENLAAATPTVRENEMEINREIRERLALFGPNPYPEII</sequence>
<accession>A0AAD1RY19</accession>
<keyword evidence="2" id="KW-1185">Reference proteome</keyword>
<dbReference type="AlphaFoldDB" id="A0AAD1RY19"/>
<gene>
    <name evidence="1" type="ORF">PECUL_23A059540</name>
</gene>
<dbReference type="EMBL" id="OW240915">
    <property type="protein sequence ID" value="CAH2283387.1"/>
    <property type="molecule type" value="Genomic_DNA"/>
</dbReference>